<dbReference type="PANTHER" id="PTHR16140:SF0">
    <property type="entry name" value="NON-STRUCTURAL MAINTENANCE OF CHROMOSOMES ELEMENT 4"/>
    <property type="match status" value="1"/>
</dbReference>
<gene>
    <name evidence="10" type="ORF">ANCCAN_20544</name>
</gene>
<comment type="subcellular location">
    <subcellularLocation>
        <location evidence="1 7">Nucleus</location>
    </subcellularLocation>
</comment>
<reference evidence="10 11" key="1">
    <citation type="submission" date="2014-10" db="EMBL/GenBank/DDBJ databases">
        <title>Draft genome of the hookworm Ancylostoma caninum.</title>
        <authorList>
            <person name="Mitreva M."/>
        </authorList>
    </citation>
    <scope>NUCLEOTIDE SEQUENCE [LARGE SCALE GENOMIC DNA]</scope>
    <source>
        <strain evidence="10 11">Baltimore</strain>
    </source>
</reference>
<feature type="domain" description="Non-structural maintenance of chromosome element 4 C-terminal" evidence="9">
    <location>
        <begin position="312"/>
        <end position="392"/>
    </location>
</feature>
<evidence type="ECO:0000256" key="3">
    <source>
        <dbReference type="ARBA" id="ARBA00022763"/>
    </source>
</evidence>
<sequence length="413" mass="46276">MTRPLRDNNSNDDESDEEAEDGLTRAQLEEATLLSSQAAVDDPSEHFARRASIRETYKDICSQFEGESATDAKENAELIVSLGKSLDDVDRSYRSVGAGGKELAADADTLLSMAKVLMSQMQSFQSTNAERTVTAANFADALVSSKKYESYFSNILRQRAMQTLHLTSASTTTASNVDGDDNPLLKEGEEFDREHSPSSSVSTQSYQARRSTAPKISLEQWAWFGRQDHGTLTYDVSFDYQSLRSIVSEDCIAPSTVKAKKERIKRGKDEKEAAVVLTNRQTQNADDEVSVALELDKVRKSLKRAWKETPSVDFYSFVIDPADFAKTVENMFYVSFLVKDGRVRLSVGENGLPVLLHVSSEERERLHVDDRSVAETHQAIFSFNYDMWESIFTEIVSPSRLRVFIHTSCTMKT</sequence>
<evidence type="ECO:0000259" key="9">
    <source>
        <dbReference type="Pfam" id="PF08743"/>
    </source>
</evidence>
<evidence type="ECO:0000256" key="8">
    <source>
        <dbReference type="SAM" id="MobiDB-lite"/>
    </source>
</evidence>
<dbReference type="Pfam" id="PF08743">
    <property type="entry name" value="Nse4_C"/>
    <property type="match status" value="1"/>
</dbReference>
<feature type="compositionally biased region" description="Acidic residues" evidence="8">
    <location>
        <begin position="10"/>
        <end position="21"/>
    </location>
</feature>
<comment type="function">
    <text evidence="7">Component of the SMC5-SMC6 complex, that promotes sister chromatid alignment after DNA damage and facilitates double-stranded DNA breaks (DSBs) repair via homologous recombination between sister chromatids.</text>
</comment>
<keyword evidence="6 7" id="KW-0539">Nucleus</keyword>
<name>A0A368FN58_ANCCA</name>
<evidence type="ECO:0000256" key="2">
    <source>
        <dbReference type="ARBA" id="ARBA00008997"/>
    </source>
</evidence>
<dbReference type="OrthoDB" id="361242at2759"/>
<organism evidence="10 11">
    <name type="scientific">Ancylostoma caninum</name>
    <name type="common">Dog hookworm</name>
    <dbReference type="NCBI Taxonomy" id="29170"/>
    <lineage>
        <taxon>Eukaryota</taxon>
        <taxon>Metazoa</taxon>
        <taxon>Ecdysozoa</taxon>
        <taxon>Nematoda</taxon>
        <taxon>Chromadorea</taxon>
        <taxon>Rhabditida</taxon>
        <taxon>Rhabditina</taxon>
        <taxon>Rhabditomorpha</taxon>
        <taxon>Strongyloidea</taxon>
        <taxon>Ancylostomatidae</taxon>
        <taxon>Ancylostomatinae</taxon>
        <taxon>Ancylostoma</taxon>
    </lineage>
</organism>
<dbReference type="EMBL" id="JOJR01000889">
    <property type="protein sequence ID" value="RCN33626.1"/>
    <property type="molecule type" value="Genomic_DNA"/>
</dbReference>
<evidence type="ECO:0000256" key="5">
    <source>
        <dbReference type="ARBA" id="ARBA00023204"/>
    </source>
</evidence>
<dbReference type="GO" id="GO:0005634">
    <property type="term" value="C:nucleus"/>
    <property type="evidence" value="ECO:0007669"/>
    <property type="project" value="UniProtKB-SubCell"/>
</dbReference>
<evidence type="ECO:0000313" key="10">
    <source>
        <dbReference type="EMBL" id="RCN33626.1"/>
    </source>
</evidence>
<evidence type="ECO:0000313" key="11">
    <source>
        <dbReference type="Proteomes" id="UP000252519"/>
    </source>
</evidence>
<evidence type="ECO:0000256" key="4">
    <source>
        <dbReference type="ARBA" id="ARBA00023172"/>
    </source>
</evidence>
<proteinExistence type="inferred from homology"/>
<comment type="similarity">
    <text evidence="2 7">Belongs to the NSE4 family.</text>
</comment>
<comment type="caution">
    <text evidence="10">The sequence shown here is derived from an EMBL/GenBank/DDBJ whole genome shotgun (WGS) entry which is preliminary data.</text>
</comment>
<dbReference type="PANTHER" id="PTHR16140">
    <property type="entry name" value="NON-STRUCTURAL MAINTENANCE OF CHROMOSOMES ELEMENT 4"/>
    <property type="match status" value="1"/>
</dbReference>
<keyword evidence="11" id="KW-1185">Reference proteome</keyword>
<evidence type="ECO:0000256" key="1">
    <source>
        <dbReference type="ARBA" id="ARBA00004123"/>
    </source>
</evidence>
<dbReference type="InterPro" id="IPR027786">
    <property type="entry name" value="Nse4/EID"/>
</dbReference>
<dbReference type="GO" id="GO:0030915">
    <property type="term" value="C:Smc5-Smc6 complex"/>
    <property type="evidence" value="ECO:0007669"/>
    <property type="project" value="UniProtKB-UniRule"/>
</dbReference>
<dbReference type="STRING" id="29170.A0A368FN58"/>
<comment type="subunit">
    <text evidence="7">Component of the SMC5-SMC6 complex.</text>
</comment>
<evidence type="ECO:0000256" key="7">
    <source>
        <dbReference type="RuleBase" id="RU365071"/>
    </source>
</evidence>
<protein>
    <recommendedName>
        <fullName evidence="7">Non-structural maintenance of chromosomes element 4</fullName>
    </recommendedName>
</protein>
<dbReference type="GO" id="GO:0006281">
    <property type="term" value="P:DNA repair"/>
    <property type="evidence" value="ECO:0007669"/>
    <property type="project" value="UniProtKB-UniRule"/>
</dbReference>
<dbReference type="InterPro" id="IPR014854">
    <property type="entry name" value="Nse4_C"/>
</dbReference>
<dbReference type="GO" id="GO:0006310">
    <property type="term" value="P:DNA recombination"/>
    <property type="evidence" value="ECO:0007669"/>
    <property type="project" value="UniProtKB-UniRule"/>
</dbReference>
<dbReference type="Proteomes" id="UP000252519">
    <property type="component" value="Unassembled WGS sequence"/>
</dbReference>
<keyword evidence="3 7" id="KW-0227">DNA damage</keyword>
<accession>A0A368FN58</accession>
<keyword evidence="4 7" id="KW-0233">DNA recombination</keyword>
<evidence type="ECO:0000256" key="6">
    <source>
        <dbReference type="ARBA" id="ARBA00023242"/>
    </source>
</evidence>
<keyword evidence="5 7" id="KW-0234">DNA repair</keyword>
<dbReference type="AlphaFoldDB" id="A0A368FN58"/>
<feature type="region of interest" description="Disordered" evidence="8">
    <location>
        <begin position="171"/>
        <end position="207"/>
    </location>
</feature>
<feature type="compositionally biased region" description="Basic and acidic residues" evidence="8">
    <location>
        <begin position="183"/>
        <end position="196"/>
    </location>
</feature>
<feature type="region of interest" description="Disordered" evidence="8">
    <location>
        <begin position="1"/>
        <end position="27"/>
    </location>
</feature>